<gene>
    <name evidence="3" type="ORF">PHMEG_00023409</name>
</gene>
<dbReference type="PROSITE" id="PS50020">
    <property type="entry name" value="WW_DOMAIN_2"/>
    <property type="match status" value="1"/>
</dbReference>
<protein>
    <recommendedName>
        <fullName evidence="2">WW domain-containing protein</fullName>
    </recommendedName>
</protein>
<evidence type="ECO:0000259" key="2">
    <source>
        <dbReference type="PROSITE" id="PS50020"/>
    </source>
</evidence>
<comment type="caution">
    <text evidence="3">The sequence shown here is derived from an EMBL/GenBank/DDBJ whole genome shotgun (WGS) entry which is preliminary data.</text>
</comment>
<dbReference type="SUPFAM" id="SSF51045">
    <property type="entry name" value="WW domain"/>
    <property type="match status" value="1"/>
</dbReference>
<dbReference type="Proteomes" id="UP000198211">
    <property type="component" value="Unassembled WGS sequence"/>
</dbReference>
<feature type="compositionally biased region" description="Low complexity" evidence="1">
    <location>
        <begin position="29"/>
        <end position="44"/>
    </location>
</feature>
<name>A0A225VH60_9STRA</name>
<dbReference type="InterPro" id="IPR036020">
    <property type="entry name" value="WW_dom_sf"/>
</dbReference>
<organism evidence="3 4">
    <name type="scientific">Phytophthora megakarya</name>
    <dbReference type="NCBI Taxonomy" id="4795"/>
    <lineage>
        <taxon>Eukaryota</taxon>
        <taxon>Sar</taxon>
        <taxon>Stramenopiles</taxon>
        <taxon>Oomycota</taxon>
        <taxon>Peronosporomycetes</taxon>
        <taxon>Peronosporales</taxon>
        <taxon>Peronosporaceae</taxon>
        <taxon>Phytophthora</taxon>
    </lineage>
</organism>
<dbReference type="Gene3D" id="2.20.70.10">
    <property type="match status" value="1"/>
</dbReference>
<dbReference type="OrthoDB" id="112998at2759"/>
<dbReference type="PROSITE" id="PS01159">
    <property type="entry name" value="WW_DOMAIN_1"/>
    <property type="match status" value="1"/>
</dbReference>
<feature type="region of interest" description="Disordered" evidence="1">
    <location>
        <begin position="1"/>
        <end position="44"/>
    </location>
</feature>
<evidence type="ECO:0000313" key="4">
    <source>
        <dbReference type="Proteomes" id="UP000198211"/>
    </source>
</evidence>
<evidence type="ECO:0000256" key="1">
    <source>
        <dbReference type="SAM" id="MobiDB-lite"/>
    </source>
</evidence>
<sequence>MTLSPIPSRESPGSEHASYVAKPRRARGSVDSTASSASGGSASSSVLRVSKEVENIGARVSMSKKRVTWRFVLAGSEQVHTVMLEHSRISAKKRLKLDGRRLFSSEQYSPNWHYDFHVGDLTPFRVIIRDVKTTVVDQGKLETVYDLMAEGVHWEQLAERFLPIAHRHHTASVWSSDMYVRRVENTRGQLLSDGDERPPGTLLTWTFSFGVSGSVHKLELRDLEKGEFVVVLDCRELKRVSFDDIHEDMWEFEYDLEDQHELDLVVTLVDEEKTYDFFIDGSAWNDISMTNFVLESGWYPVYSRSRNAVYFRHEQTSNTQWEKPVVDREDTRVNRPMQEFEQVSPGSQSLDDLAHEMHTMSVKQVIHEEPESEREREHAPQLVQMKQPLQPVQEVPEGPEVQEANLIDFSDVAVTVSPMEKHQKGYEGFDPFNPATHMGFVQKKQNGHQTQQSVDLLGI</sequence>
<keyword evidence="4" id="KW-1185">Reference proteome</keyword>
<proteinExistence type="predicted"/>
<reference evidence="4" key="1">
    <citation type="submission" date="2017-03" db="EMBL/GenBank/DDBJ databases">
        <title>Phytopthora megakarya and P. palmivora, two closely related causual agents of cacao black pod achieved similar genome size and gene model numbers by different mechanisms.</title>
        <authorList>
            <person name="Ali S."/>
            <person name="Shao J."/>
            <person name="Larry D.J."/>
            <person name="Kronmiller B."/>
            <person name="Shen D."/>
            <person name="Strem M.D."/>
            <person name="Melnick R.L."/>
            <person name="Guiltinan M.J."/>
            <person name="Tyler B.M."/>
            <person name="Meinhardt L.W."/>
            <person name="Bailey B.A."/>
        </authorList>
    </citation>
    <scope>NUCLEOTIDE SEQUENCE [LARGE SCALE GENOMIC DNA]</scope>
    <source>
        <strain evidence="4">zdho120</strain>
    </source>
</reference>
<evidence type="ECO:0000313" key="3">
    <source>
        <dbReference type="EMBL" id="OWZ04652.1"/>
    </source>
</evidence>
<feature type="domain" description="WW" evidence="2">
    <location>
        <begin position="292"/>
        <end position="326"/>
    </location>
</feature>
<dbReference type="InterPro" id="IPR001202">
    <property type="entry name" value="WW_dom"/>
</dbReference>
<dbReference type="AlphaFoldDB" id="A0A225VH60"/>
<accession>A0A225VH60</accession>
<dbReference type="EMBL" id="NBNE01004848">
    <property type="protein sequence ID" value="OWZ04652.1"/>
    <property type="molecule type" value="Genomic_DNA"/>
</dbReference>